<sequence>MKAAKNTEWIVQFETQMLVSAFLAKALYQEPDVAWLHAIAEEKLFDALPPYAENRDVEDALALLRSGSASLLGEHRDGAVEAICRDYMHLFVGPGRLLAAPWGSVYSNKDRAVFQTETVGVKNWYKRFSLGLATEYNEPADHVGLEFSFLSHLSKLTIAASKQFDGEEVKRLIAAQRGFLTQHMLRWIPSWADAVEAHAQTEWFLGLASLSRAVLTEAKSFLAIALVEHRDTGPFRRTSTADA</sequence>
<organism evidence="2 3">
    <name type="scientific">Sphingobium xenophagum</name>
    <dbReference type="NCBI Taxonomy" id="121428"/>
    <lineage>
        <taxon>Bacteria</taxon>
        <taxon>Pseudomonadati</taxon>
        <taxon>Pseudomonadota</taxon>
        <taxon>Alphaproteobacteria</taxon>
        <taxon>Sphingomonadales</taxon>
        <taxon>Sphingomonadaceae</taxon>
        <taxon>Sphingobium</taxon>
    </lineage>
</organism>
<dbReference type="PANTHER" id="PTHR34227:SF13">
    <property type="entry name" value="TAT PROOFREADING CHAPERONE DMSD-RELATED"/>
    <property type="match status" value="1"/>
</dbReference>
<dbReference type="RefSeq" id="WP_310225286.1">
    <property type="nucleotide sequence ID" value="NZ_JAVDWV010000011.1"/>
</dbReference>
<dbReference type="Proteomes" id="UP001267638">
    <property type="component" value="Unassembled WGS sequence"/>
</dbReference>
<gene>
    <name evidence="2" type="ORF">J2W40_002560</name>
</gene>
<name>A0ABU1X386_SPHXE</name>
<dbReference type="InterPro" id="IPR050289">
    <property type="entry name" value="TorD/DmsD_chaperones"/>
</dbReference>
<dbReference type="InterPro" id="IPR020945">
    <property type="entry name" value="DMSO/NO3_reduct_chaperone"/>
</dbReference>
<dbReference type="SUPFAM" id="SSF89155">
    <property type="entry name" value="TorD-like"/>
    <property type="match status" value="1"/>
</dbReference>
<proteinExistence type="predicted"/>
<keyword evidence="1" id="KW-0143">Chaperone</keyword>
<accession>A0ABU1X386</accession>
<dbReference type="Gene3D" id="1.10.3480.10">
    <property type="entry name" value="TorD-like"/>
    <property type="match status" value="1"/>
</dbReference>
<evidence type="ECO:0000313" key="2">
    <source>
        <dbReference type="EMBL" id="MDR7155724.1"/>
    </source>
</evidence>
<evidence type="ECO:0000313" key="3">
    <source>
        <dbReference type="Proteomes" id="UP001267638"/>
    </source>
</evidence>
<evidence type="ECO:0000256" key="1">
    <source>
        <dbReference type="ARBA" id="ARBA00023186"/>
    </source>
</evidence>
<dbReference type="EMBL" id="JAVDWV010000011">
    <property type="protein sequence ID" value="MDR7155724.1"/>
    <property type="molecule type" value="Genomic_DNA"/>
</dbReference>
<dbReference type="PANTHER" id="PTHR34227">
    <property type="entry name" value="CHAPERONE PROTEIN YCDY"/>
    <property type="match status" value="1"/>
</dbReference>
<dbReference type="Pfam" id="PF02613">
    <property type="entry name" value="Nitrate_red_del"/>
    <property type="match status" value="1"/>
</dbReference>
<protein>
    <submittedName>
        <fullName evidence="2">TorA maturation chaperone TorD</fullName>
    </submittedName>
</protein>
<dbReference type="InterPro" id="IPR036411">
    <property type="entry name" value="TorD-like_sf"/>
</dbReference>
<comment type="caution">
    <text evidence="2">The sequence shown here is derived from an EMBL/GenBank/DDBJ whole genome shotgun (WGS) entry which is preliminary data.</text>
</comment>
<reference evidence="2 3" key="1">
    <citation type="submission" date="2023-07" db="EMBL/GenBank/DDBJ databases">
        <title>Sorghum-associated microbial communities from plants grown in Nebraska, USA.</title>
        <authorList>
            <person name="Schachtman D."/>
        </authorList>
    </citation>
    <scope>NUCLEOTIDE SEQUENCE [LARGE SCALE GENOMIC DNA]</scope>
    <source>
        <strain evidence="2 3">4256</strain>
    </source>
</reference>
<keyword evidence="3" id="KW-1185">Reference proteome</keyword>